<proteinExistence type="predicted"/>
<comment type="caution">
    <text evidence="1">The sequence shown here is derived from an EMBL/GenBank/DDBJ whole genome shotgun (WGS) entry which is preliminary data.</text>
</comment>
<reference evidence="1 2" key="1">
    <citation type="submission" date="2020-04" db="EMBL/GenBank/DDBJ databases">
        <authorList>
            <person name="Alioto T."/>
            <person name="Alioto T."/>
            <person name="Gomez Garrido J."/>
        </authorList>
    </citation>
    <scope>NUCLEOTIDE SEQUENCE [LARGE SCALE GENOMIC DNA]</scope>
</reference>
<evidence type="ECO:0000313" key="2">
    <source>
        <dbReference type="Proteomes" id="UP000494165"/>
    </source>
</evidence>
<protein>
    <submittedName>
        <fullName evidence="1">Uncharacterized protein</fullName>
    </submittedName>
</protein>
<dbReference type="AlphaFoldDB" id="A0A8S1E3N5"/>
<evidence type="ECO:0000313" key="1">
    <source>
        <dbReference type="EMBL" id="CAB3387548.1"/>
    </source>
</evidence>
<accession>A0A8S1E3N5</accession>
<sequence>MKDASIVNSPELKFLNLSSLRDLQLDEPEYELEHRPTPLSIIFSVAPNLEKARIKGTVSHFFAVEDLKVVTSMIVDGSFLRNLQKLHILLRAVSSTDCVTTNQQIPDENIKGSKIRFSGNSKGNILPTDTDSIFERHRFQDFLGAFQ</sequence>
<name>A0A8S1E3N5_9INSE</name>
<gene>
    <name evidence="1" type="ORF">CLODIP_2_CD09554</name>
</gene>
<organism evidence="1 2">
    <name type="scientific">Cloeon dipterum</name>
    <dbReference type="NCBI Taxonomy" id="197152"/>
    <lineage>
        <taxon>Eukaryota</taxon>
        <taxon>Metazoa</taxon>
        <taxon>Ecdysozoa</taxon>
        <taxon>Arthropoda</taxon>
        <taxon>Hexapoda</taxon>
        <taxon>Insecta</taxon>
        <taxon>Pterygota</taxon>
        <taxon>Palaeoptera</taxon>
        <taxon>Ephemeroptera</taxon>
        <taxon>Pisciforma</taxon>
        <taxon>Baetidae</taxon>
        <taxon>Cloeon</taxon>
    </lineage>
</organism>
<dbReference type="Proteomes" id="UP000494165">
    <property type="component" value="Unassembled WGS sequence"/>
</dbReference>
<dbReference type="EMBL" id="CADEPI010000588">
    <property type="protein sequence ID" value="CAB3387548.1"/>
    <property type="molecule type" value="Genomic_DNA"/>
</dbReference>
<keyword evidence="2" id="KW-1185">Reference proteome</keyword>